<accession>A0A5J4UB10</accession>
<feature type="compositionally biased region" description="Low complexity" evidence="1">
    <location>
        <begin position="1"/>
        <end position="11"/>
    </location>
</feature>
<comment type="caution">
    <text evidence="2">The sequence shown here is derived from an EMBL/GenBank/DDBJ whole genome shotgun (WGS) entry which is preliminary data.</text>
</comment>
<evidence type="ECO:0000313" key="2">
    <source>
        <dbReference type="EMBL" id="KAA6366845.1"/>
    </source>
</evidence>
<sequence>MTRRTNFTNRRPTSRDSCQTPNYANLVPQSPQSVATQPQQTFVNVFRLYFEIEPLDFDQTIATQGEIPPNAKTAALALLAGVSRQEKSQIGFFTKETSEMHVLEVKQRASAATDLWTRRRPPKHNNPPAQPMLTFDQVLADLETKLLQQFKLLQGTLTQIVKRTWKAILKFNLCKLINIYDSIYKVTMTRALTDTREQGNLLKTKPSPIICTRYNNQKQRSLRALHQTDRAHSASAETLLTRIVRFTEDLDQELKKLIAQQVIDMIRSKLKVKPSK</sequence>
<evidence type="ECO:0000256" key="1">
    <source>
        <dbReference type="SAM" id="MobiDB-lite"/>
    </source>
</evidence>
<dbReference type="Proteomes" id="UP000324800">
    <property type="component" value="Unassembled WGS sequence"/>
</dbReference>
<proteinExistence type="predicted"/>
<gene>
    <name evidence="2" type="ORF">EZS28_037629</name>
</gene>
<dbReference type="EMBL" id="SNRW01018952">
    <property type="protein sequence ID" value="KAA6366845.1"/>
    <property type="molecule type" value="Genomic_DNA"/>
</dbReference>
<name>A0A5J4UB10_9EUKA</name>
<feature type="region of interest" description="Disordered" evidence="1">
    <location>
        <begin position="1"/>
        <end position="22"/>
    </location>
</feature>
<reference evidence="2 3" key="1">
    <citation type="submission" date="2019-03" db="EMBL/GenBank/DDBJ databases">
        <title>Single cell metagenomics reveals metabolic interactions within the superorganism composed of flagellate Streblomastix strix and complex community of Bacteroidetes bacteria on its surface.</title>
        <authorList>
            <person name="Treitli S.C."/>
            <person name="Kolisko M."/>
            <person name="Husnik F."/>
            <person name="Keeling P."/>
            <person name="Hampl V."/>
        </authorList>
    </citation>
    <scope>NUCLEOTIDE SEQUENCE [LARGE SCALE GENOMIC DNA]</scope>
    <source>
        <strain evidence="2">ST1C</strain>
    </source>
</reference>
<protein>
    <submittedName>
        <fullName evidence="2">Uncharacterized protein</fullName>
    </submittedName>
</protein>
<evidence type="ECO:0000313" key="3">
    <source>
        <dbReference type="Proteomes" id="UP000324800"/>
    </source>
</evidence>
<organism evidence="2 3">
    <name type="scientific">Streblomastix strix</name>
    <dbReference type="NCBI Taxonomy" id="222440"/>
    <lineage>
        <taxon>Eukaryota</taxon>
        <taxon>Metamonada</taxon>
        <taxon>Preaxostyla</taxon>
        <taxon>Oxymonadida</taxon>
        <taxon>Streblomastigidae</taxon>
        <taxon>Streblomastix</taxon>
    </lineage>
</organism>
<dbReference type="AlphaFoldDB" id="A0A5J4UB10"/>